<evidence type="ECO:0000256" key="7">
    <source>
        <dbReference type="ARBA" id="ARBA00022989"/>
    </source>
</evidence>
<organism evidence="11 12">
    <name type="scientific">Aporhodopirellula aestuarii</name>
    <dbReference type="NCBI Taxonomy" id="2950107"/>
    <lineage>
        <taxon>Bacteria</taxon>
        <taxon>Pseudomonadati</taxon>
        <taxon>Planctomycetota</taxon>
        <taxon>Planctomycetia</taxon>
        <taxon>Pirellulales</taxon>
        <taxon>Pirellulaceae</taxon>
        <taxon>Aporhodopirellula</taxon>
    </lineage>
</organism>
<keyword evidence="12" id="KW-1185">Reference proteome</keyword>
<feature type="transmembrane region" description="Helical" evidence="9">
    <location>
        <begin position="159"/>
        <end position="180"/>
    </location>
</feature>
<comment type="caution">
    <text evidence="11">The sequence shown here is derived from an EMBL/GenBank/DDBJ whole genome shotgun (WGS) entry which is preliminary data.</text>
</comment>
<evidence type="ECO:0000256" key="8">
    <source>
        <dbReference type="ARBA" id="ARBA00023136"/>
    </source>
</evidence>
<keyword evidence="8 9" id="KW-0472">Membrane</keyword>
<dbReference type="PANTHER" id="PTHR30576">
    <property type="entry name" value="COLANIC BIOSYNTHESIS UDP-GLUCOSE LIPID CARRIER TRANSFERASE"/>
    <property type="match status" value="1"/>
</dbReference>
<accession>A0ABT0UAE6</accession>
<keyword evidence="5" id="KW-0808">Transferase</keyword>
<evidence type="ECO:0000313" key="12">
    <source>
        <dbReference type="Proteomes" id="UP001202961"/>
    </source>
</evidence>
<protein>
    <submittedName>
        <fullName evidence="11">Exopolysaccharide biosynthesis polyprenyl glycosylphosphotransferase</fullName>
    </submittedName>
</protein>
<feature type="transmembrane region" description="Helical" evidence="9">
    <location>
        <begin position="88"/>
        <end position="108"/>
    </location>
</feature>
<evidence type="ECO:0000256" key="5">
    <source>
        <dbReference type="ARBA" id="ARBA00022679"/>
    </source>
</evidence>
<dbReference type="Pfam" id="PF02397">
    <property type="entry name" value="Bac_transf"/>
    <property type="match status" value="1"/>
</dbReference>
<keyword evidence="4" id="KW-1003">Cell membrane</keyword>
<dbReference type="Proteomes" id="UP001202961">
    <property type="component" value="Unassembled WGS sequence"/>
</dbReference>
<dbReference type="InterPro" id="IPR017475">
    <property type="entry name" value="EPS_sugar_tfrase"/>
</dbReference>
<dbReference type="InterPro" id="IPR003362">
    <property type="entry name" value="Bact_transf"/>
</dbReference>
<evidence type="ECO:0000256" key="3">
    <source>
        <dbReference type="ARBA" id="ARBA00006464"/>
    </source>
</evidence>
<proteinExistence type="inferred from homology"/>
<evidence type="ECO:0000256" key="4">
    <source>
        <dbReference type="ARBA" id="ARBA00022475"/>
    </source>
</evidence>
<dbReference type="RefSeq" id="WP_250931739.1">
    <property type="nucleotide sequence ID" value="NZ_JAMQBK010000068.1"/>
</dbReference>
<comment type="similarity">
    <text evidence="3">Belongs to the bacterial sugar transferase family.</text>
</comment>
<evidence type="ECO:0000259" key="10">
    <source>
        <dbReference type="Pfam" id="PF02397"/>
    </source>
</evidence>
<feature type="transmembrane region" description="Helical" evidence="9">
    <location>
        <begin position="61"/>
        <end position="82"/>
    </location>
</feature>
<evidence type="ECO:0000256" key="2">
    <source>
        <dbReference type="ARBA" id="ARBA00004236"/>
    </source>
</evidence>
<evidence type="ECO:0000256" key="9">
    <source>
        <dbReference type="SAM" id="Phobius"/>
    </source>
</evidence>
<keyword evidence="6 9" id="KW-0812">Transmembrane</keyword>
<evidence type="ECO:0000256" key="6">
    <source>
        <dbReference type="ARBA" id="ARBA00022692"/>
    </source>
</evidence>
<sequence length="526" mass="59776">MKTDRAEFSRVSAPSQMVGKFGQPTTTAKEFRNNAISFTDFSSQTAGKLGRIQFWKDVQTATPLIVVDWTGSFLATLLGWLVAKSIGWQFAASTTVLLVMIPSVMVLFQSLHGVYPGCGLNASNEFRRSLRSWLMLSASLAVAVVAASPVERSLAHGLWAAYVAFMVSQMLLVCILRPLVRAYLSRFDWWCQPVLIAGDFENSVQLHDSLVEHRAEGLRPAGILYQSHKHWSLAERNSDHRFIGPFDDLEEIMIDQGISRLSVTDPTYKVRQGECFLDSIPNVSLAIDVGDHPTERSRLVGRDGVVEMHCQSILTSFHARAIKTVMDYGIVLLTLPIWLPVMVMLALAVKLADFGPVFYVQERVGQGRKAYKAIKFRSMVRDSDHRLSEYLDRHPELAEEWERTHKLKSDPRITWVGSFLRKTSLDELPQLFNVLRGEMSLVGPRPIIDCHSYDRSYIDDHPDVFRLYQMVKPGITGLWQVSGRNSLPYAKRVELDRYYLRNWSVAFDIFILWRTIKTALLREGAY</sequence>
<feature type="domain" description="Bacterial sugar transferase" evidence="10">
    <location>
        <begin position="323"/>
        <end position="520"/>
    </location>
</feature>
<evidence type="ECO:0000256" key="1">
    <source>
        <dbReference type="ARBA" id="ARBA00004141"/>
    </source>
</evidence>
<feature type="transmembrane region" description="Helical" evidence="9">
    <location>
        <begin position="129"/>
        <end position="147"/>
    </location>
</feature>
<keyword evidence="7 9" id="KW-1133">Transmembrane helix</keyword>
<dbReference type="NCBIfam" id="TIGR03025">
    <property type="entry name" value="EPS_sugtrans"/>
    <property type="match status" value="1"/>
</dbReference>
<comment type="subcellular location">
    <subcellularLocation>
        <location evidence="2">Cell membrane</location>
    </subcellularLocation>
    <subcellularLocation>
        <location evidence="1">Membrane</location>
        <topology evidence="1">Multi-pass membrane protein</topology>
    </subcellularLocation>
</comment>
<feature type="transmembrane region" description="Helical" evidence="9">
    <location>
        <begin position="328"/>
        <end position="349"/>
    </location>
</feature>
<evidence type="ECO:0000313" key="11">
    <source>
        <dbReference type="EMBL" id="MCM2373861.1"/>
    </source>
</evidence>
<gene>
    <name evidence="11" type="ORF">NB063_24865</name>
</gene>
<dbReference type="EMBL" id="JAMQBK010000068">
    <property type="protein sequence ID" value="MCM2373861.1"/>
    <property type="molecule type" value="Genomic_DNA"/>
</dbReference>
<dbReference type="PANTHER" id="PTHR30576:SF4">
    <property type="entry name" value="UNDECAPRENYL-PHOSPHATE GALACTOSE PHOSPHOTRANSFERASE"/>
    <property type="match status" value="1"/>
</dbReference>
<name>A0ABT0UAE6_9BACT</name>
<reference evidence="11 12" key="1">
    <citation type="journal article" date="2022" name="Syst. Appl. Microbiol.">
        <title>Rhodopirellula aestuarii sp. nov., a novel member of the genus Rhodopirellula isolated from brackish sediments collected in the Tagus River estuary, Portugal.</title>
        <authorList>
            <person name="Vitorino I.R."/>
            <person name="Klimek D."/>
            <person name="Calusinska M."/>
            <person name="Lobo-da-Cunha A."/>
            <person name="Vasconcelos V."/>
            <person name="Lage O.M."/>
        </authorList>
    </citation>
    <scope>NUCLEOTIDE SEQUENCE [LARGE SCALE GENOMIC DNA]</scope>
    <source>
        <strain evidence="11 12">ICT_H3.1</strain>
    </source>
</reference>